<sequence>MYVSRCNGVKTVFFTEYGILCGIVLHSLFISQCSIFQTNLFGFDISVDMNGTVPIVMKFCIRKVGECGEDEVFRDRFSYIMIVYCYVLMVVLAVALCLIPCSKAIKQFI</sequence>
<proteinExistence type="predicted"/>
<keyword evidence="1" id="KW-0472">Membrane</keyword>
<evidence type="ECO:0000256" key="1">
    <source>
        <dbReference type="SAM" id="Phobius"/>
    </source>
</evidence>
<organism evidence="2">
    <name type="scientific">Potato yellow vein virus</name>
    <dbReference type="NCBI Taxonomy" id="103881"/>
    <lineage>
        <taxon>Viruses</taxon>
        <taxon>Riboviria</taxon>
        <taxon>Orthornavirae</taxon>
        <taxon>Kitrinoviricota</taxon>
        <taxon>Alsuviricetes</taxon>
        <taxon>Martellivirales</taxon>
        <taxon>Closteroviridae</taxon>
        <taxon>Crinivirus</taxon>
        <taxon>Crinivirus flavisolani</taxon>
    </lineage>
</organism>
<name>A0A5J6RBD2_9CLOS</name>
<accession>A0A5J6RBD2</accession>
<keyword evidence="1" id="KW-1133">Transmembrane helix</keyword>
<evidence type="ECO:0000313" key="2">
    <source>
        <dbReference type="EMBL" id="QEY87989.1"/>
    </source>
</evidence>
<keyword evidence="1" id="KW-0812">Transmembrane</keyword>
<reference evidence="2" key="1">
    <citation type="submission" date="2019-03" db="EMBL/GenBank/DDBJ databases">
        <authorList>
            <person name="Gallo Y."/>
            <person name="Sierra A."/>
            <person name="Gutierrez P."/>
            <person name="Marin M."/>
        </authorList>
    </citation>
    <scope>NUCLEOTIDE SEQUENCE</scope>
    <source>
        <strain evidence="2">Antioquia-May4</strain>
    </source>
</reference>
<feature type="transmembrane region" description="Helical" evidence="1">
    <location>
        <begin position="12"/>
        <end position="30"/>
    </location>
</feature>
<protein>
    <submittedName>
        <fullName evidence="2">Putative hydrophobic membrane protein</fullName>
    </submittedName>
</protein>
<dbReference type="EMBL" id="MK618649">
    <property type="protein sequence ID" value="QEY87989.1"/>
    <property type="molecule type" value="Genomic_RNA"/>
</dbReference>
<feature type="transmembrane region" description="Helical" evidence="1">
    <location>
        <begin position="79"/>
        <end position="99"/>
    </location>
</feature>